<evidence type="ECO:0000256" key="2">
    <source>
        <dbReference type="ARBA" id="ARBA00022748"/>
    </source>
</evidence>
<dbReference type="EMBL" id="JACVFC010000006">
    <property type="protein sequence ID" value="MBC9934529.1"/>
    <property type="molecule type" value="Genomic_DNA"/>
</dbReference>
<dbReference type="InterPro" id="IPR050553">
    <property type="entry name" value="Thioredoxin_ResA/DsbE_sf"/>
</dbReference>
<evidence type="ECO:0000313" key="7">
    <source>
        <dbReference type="Proteomes" id="UP000659124"/>
    </source>
</evidence>
<dbReference type="InterPro" id="IPR036249">
    <property type="entry name" value="Thioredoxin-like_sf"/>
</dbReference>
<keyword evidence="7" id="KW-1185">Reference proteome</keyword>
<dbReference type="InterPro" id="IPR012336">
    <property type="entry name" value="Thioredoxin-like_fold"/>
</dbReference>
<name>A0ABR7TYD9_9BACT</name>
<keyword evidence="4" id="KW-0676">Redox-active center</keyword>
<gene>
    <name evidence="6" type="ORF">ICL07_29350</name>
</gene>
<evidence type="ECO:0000259" key="5">
    <source>
        <dbReference type="PROSITE" id="PS51352"/>
    </source>
</evidence>
<evidence type="ECO:0000256" key="3">
    <source>
        <dbReference type="ARBA" id="ARBA00023157"/>
    </source>
</evidence>
<accession>A0ABR7TYD9</accession>
<comment type="caution">
    <text evidence="6">The sequence shown here is derived from an EMBL/GenBank/DDBJ whole genome shotgun (WGS) entry which is preliminary data.</text>
</comment>
<reference evidence="6 7" key="1">
    <citation type="submission" date="2020-09" db="EMBL/GenBank/DDBJ databases">
        <title>Genome sequences of type strains of Chitinophaga qingshengii and Chitinophaga varians.</title>
        <authorList>
            <person name="Kittiwongwattana C."/>
        </authorList>
    </citation>
    <scope>NUCLEOTIDE SEQUENCE [LARGE SCALE GENOMIC DNA]</scope>
    <source>
        <strain evidence="6 7">JCM 30026</strain>
    </source>
</reference>
<keyword evidence="2" id="KW-0201">Cytochrome c-type biogenesis</keyword>
<dbReference type="Pfam" id="PF13905">
    <property type="entry name" value="Thioredoxin_8"/>
    <property type="match status" value="1"/>
</dbReference>
<evidence type="ECO:0000256" key="1">
    <source>
        <dbReference type="ARBA" id="ARBA00004196"/>
    </source>
</evidence>
<dbReference type="SUPFAM" id="SSF52833">
    <property type="entry name" value="Thioredoxin-like"/>
    <property type="match status" value="1"/>
</dbReference>
<dbReference type="Gene3D" id="3.40.30.10">
    <property type="entry name" value="Glutaredoxin"/>
    <property type="match status" value="1"/>
</dbReference>
<evidence type="ECO:0000313" key="6">
    <source>
        <dbReference type="EMBL" id="MBC9934529.1"/>
    </source>
</evidence>
<dbReference type="PANTHER" id="PTHR42852:SF6">
    <property type="entry name" value="THIOL:DISULFIDE INTERCHANGE PROTEIN DSBE"/>
    <property type="match status" value="1"/>
</dbReference>
<sequence>MDTRSILFSLIILCIGCNRPVADKQIDIIGHVKHIPHGKVYLTSAFHWDVFQDSAVVRNDSFHFRIKVPASFEPYYAGISYIDTTGRIRGFQFIDPVQTTEKQIHSQNAFVLEPGVTTITGELVCQGEGDSYYCKGLEIKSGKETALMYQLQTTSFGALGRRDSSNRVALIKKYSRIIRENSTAYTLLQGIYEAREQYTNKELEDLIVLFDKNVQQAETARKLKSFMDTRANFRKDKSALAATDTAGNTKNWISPAARFNLLVFWASWCGPCRSEIPSLKKIRARFSDQDVHMVNISIDKSRAAWIDALQFEAMPWEQVKVDSAEIARVKAGFNFSAIPLTVLTDHTGKELRRYAGFGENTEKELVALLEQLLK</sequence>
<organism evidence="6 7">
    <name type="scientific">Chitinophaga qingshengii</name>
    <dbReference type="NCBI Taxonomy" id="1569794"/>
    <lineage>
        <taxon>Bacteria</taxon>
        <taxon>Pseudomonadati</taxon>
        <taxon>Bacteroidota</taxon>
        <taxon>Chitinophagia</taxon>
        <taxon>Chitinophagales</taxon>
        <taxon>Chitinophagaceae</taxon>
        <taxon>Chitinophaga</taxon>
    </lineage>
</organism>
<dbReference type="InterPro" id="IPR013766">
    <property type="entry name" value="Thioredoxin_domain"/>
</dbReference>
<comment type="subcellular location">
    <subcellularLocation>
        <location evidence="1">Cell envelope</location>
    </subcellularLocation>
</comment>
<keyword evidence="3" id="KW-1015">Disulfide bond</keyword>
<dbReference type="PROSITE" id="PS00194">
    <property type="entry name" value="THIOREDOXIN_1"/>
    <property type="match status" value="1"/>
</dbReference>
<feature type="domain" description="Thioredoxin" evidence="5">
    <location>
        <begin position="231"/>
        <end position="374"/>
    </location>
</feature>
<protein>
    <submittedName>
        <fullName evidence="6">Redoxin domain-containing protein</fullName>
    </submittedName>
</protein>
<dbReference type="Proteomes" id="UP000659124">
    <property type="component" value="Unassembled WGS sequence"/>
</dbReference>
<dbReference type="CDD" id="cd02966">
    <property type="entry name" value="TlpA_like_family"/>
    <property type="match status" value="1"/>
</dbReference>
<dbReference type="PANTHER" id="PTHR42852">
    <property type="entry name" value="THIOL:DISULFIDE INTERCHANGE PROTEIN DSBE"/>
    <property type="match status" value="1"/>
</dbReference>
<dbReference type="PROSITE" id="PS51352">
    <property type="entry name" value="THIOREDOXIN_2"/>
    <property type="match status" value="1"/>
</dbReference>
<dbReference type="RefSeq" id="WP_188091649.1">
    <property type="nucleotide sequence ID" value="NZ_JACVFC010000006.1"/>
</dbReference>
<dbReference type="InterPro" id="IPR017937">
    <property type="entry name" value="Thioredoxin_CS"/>
</dbReference>
<evidence type="ECO:0000256" key="4">
    <source>
        <dbReference type="ARBA" id="ARBA00023284"/>
    </source>
</evidence>
<proteinExistence type="predicted"/>